<feature type="region of interest" description="Disordered" evidence="1">
    <location>
        <begin position="1"/>
        <end position="41"/>
    </location>
</feature>
<dbReference type="VEuPathDB" id="CryptoDB:Vbra_14771"/>
<dbReference type="PhylomeDB" id="A0A0G4F919"/>
<reference evidence="2 3" key="1">
    <citation type="submission" date="2014-11" db="EMBL/GenBank/DDBJ databases">
        <authorList>
            <person name="Zhu J."/>
            <person name="Qi W."/>
            <person name="Song R."/>
        </authorList>
    </citation>
    <scope>NUCLEOTIDE SEQUENCE [LARGE SCALE GENOMIC DNA]</scope>
</reference>
<accession>A0A0G4F919</accession>
<evidence type="ECO:0008006" key="4">
    <source>
        <dbReference type="Google" id="ProtNLM"/>
    </source>
</evidence>
<dbReference type="AlphaFoldDB" id="A0A0G4F919"/>
<keyword evidence="3" id="KW-1185">Reference proteome</keyword>
<sequence>MDGSNSSAAAAGGGGGGGGMSSANRLSEGLNTTVSTGDGKRSRVAIDPAATAASAGGVSSGAFGAGAAAQEHTTKQKKYGRPCLSGLPEGVIGHVGTFLTTLTAVRLSKVSKETREKAIDDTFGVFRHFAMTKKEEDIYGKIKKVEEMKHMVSERAKGKIRTAFVGTDDSSCLVELLEASRATLEELTVCGGEYDMLLLSQGHIEASNSQVEFPKLTRMDVQSTEWLEYIGVRRWALPALTSLQIHGCSASTLVPLLNASPKIEQLETKARHPSKGGCISLSKDTGELVPAHDDTESEWPGFLSALQSCPYLTTITGMWLWSGESDRLKSSEMYSTHTGPTRKTMRLEFVVSPSTAGDNLGQGAAANVQAFRSWAAGVNCELKWRPVGDFYVDCSSDAAEAPRAPGGVMGDVASELAPKATGVDLRLGGTPLHSSWSGVLSFPNAKWLRISVEEGASVSAAVGSIPTCLIDETSRRLPAVQHLRIPRGHCEWSSLADLPVSCSKMRSFLGGLKTLQSTCVPCGLMSLLPVEHR</sequence>
<proteinExistence type="predicted"/>
<protein>
    <recommendedName>
        <fullName evidence="4">F-box domain-containing protein</fullName>
    </recommendedName>
</protein>
<dbReference type="Proteomes" id="UP000041254">
    <property type="component" value="Unassembled WGS sequence"/>
</dbReference>
<feature type="compositionally biased region" description="Low complexity" evidence="1">
    <location>
        <begin position="1"/>
        <end position="10"/>
    </location>
</feature>
<evidence type="ECO:0000313" key="3">
    <source>
        <dbReference type="Proteomes" id="UP000041254"/>
    </source>
</evidence>
<feature type="compositionally biased region" description="Gly residues" evidence="1">
    <location>
        <begin position="11"/>
        <end position="20"/>
    </location>
</feature>
<gene>
    <name evidence="2" type="ORF">Vbra_14771</name>
</gene>
<dbReference type="EMBL" id="CDMY01000392">
    <property type="protein sequence ID" value="CEM09081.1"/>
    <property type="molecule type" value="Genomic_DNA"/>
</dbReference>
<dbReference type="InParanoid" id="A0A0G4F919"/>
<evidence type="ECO:0000256" key="1">
    <source>
        <dbReference type="SAM" id="MobiDB-lite"/>
    </source>
</evidence>
<evidence type="ECO:0000313" key="2">
    <source>
        <dbReference type="EMBL" id="CEM09081.1"/>
    </source>
</evidence>
<name>A0A0G4F919_VITBC</name>
<organism evidence="2 3">
    <name type="scientific">Vitrella brassicaformis (strain CCMP3155)</name>
    <dbReference type="NCBI Taxonomy" id="1169540"/>
    <lineage>
        <taxon>Eukaryota</taxon>
        <taxon>Sar</taxon>
        <taxon>Alveolata</taxon>
        <taxon>Colpodellida</taxon>
        <taxon>Vitrellaceae</taxon>
        <taxon>Vitrella</taxon>
    </lineage>
</organism>